<evidence type="ECO:0000256" key="6">
    <source>
        <dbReference type="ARBA" id="ARBA00023049"/>
    </source>
</evidence>
<dbReference type="GO" id="GO:0046872">
    <property type="term" value="F:metal ion binding"/>
    <property type="evidence" value="ECO:0007669"/>
    <property type="project" value="UniProtKB-KW"/>
</dbReference>
<evidence type="ECO:0000259" key="9">
    <source>
        <dbReference type="Pfam" id="PF05649"/>
    </source>
</evidence>
<dbReference type="HOGENOM" id="CLU_006187_7_2_6"/>
<reference evidence="11" key="2">
    <citation type="submission" date="2015-08" db="EMBL/GenBank/DDBJ databases">
        <title>Complete DNA Sequence of Pseudomonas syringae pv. actinidiae, the Causal Agent of Kiwifruit Canker Disease.</title>
        <authorList>
            <person name="Rikkerink E.H.A."/>
            <person name="Fineran P.C."/>
        </authorList>
    </citation>
    <scope>NUCLEOTIDE SEQUENCE</scope>
    <source>
        <strain evidence="11">SkMP5</strain>
    </source>
</reference>
<keyword evidence="12" id="KW-1185">Reference proteome</keyword>
<evidence type="ECO:0000256" key="7">
    <source>
        <dbReference type="SAM" id="SignalP"/>
    </source>
</evidence>
<feature type="domain" description="Peptidase M13 C-terminal" evidence="8">
    <location>
        <begin position="488"/>
        <end position="688"/>
    </location>
</feature>
<dbReference type="GO" id="GO:0016485">
    <property type="term" value="P:protein processing"/>
    <property type="evidence" value="ECO:0007669"/>
    <property type="project" value="TreeGrafter"/>
</dbReference>
<evidence type="ECO:0000256" key="3">
    <source>
        <dbReference type="ARBA" id="ARBA00022723"/>
    </source>
</evidence>
<keyword evidence="6" id="KW-0482">Metalloprotease</keyword>
<comment type="cofactor">
    <cofactor evidence="1">
        <name>Zn(2+)</name>
        <dbReference type="ChEBI" id="CHEBI:29105"/>
    </cofactor>
</comment>
<dbReference type="GO" id="GO:0004222">
    <property type="term" value="F:metalloendopeptidase activity"/>
    <property type="evidence" value="ECO:0007669"/>
    <property type="project" value="InterPro"/>
</dbReference>
<sequence>MTRFRWILPAAVLGCAQAFAAAPAAPAADAPAAAAIGIDLAGLDRAVKPGDDFDAYANGAWRRNAEIPADRSSTGVFYEVFKKAEQRTADLIRDAGKERPAPGSDARRIADYYAAFMDEATIEKRGLAPLEPQLAAIEAIRTRADLARVLGAGLRADVDPINATNLHTERLFGLFVAQGLEDPSHNVAYLLQGGLGMPDRDYYLAADAEMAGFRAKYRAYIAALLEQAGIADAEAKAQAIFDLEMKIAKAHASIVDTQDIHKANNPWPVDAFAKNAPGLDWATYFRAAGLAGQKTIVVWQPDSVRALSALAASEPLAAWKDYLVFHAINHDASLLPKAFADLGFEFYGHTLQGTPKQRERWKRAVALTNADLGDAVGKLYVQRYFPASSRAEVEAMVKNILAAFDQRVDTLDWMTPATKQKAKAKIATLRVAVGYPDTWRDYATLDVRADDALGNHQRAELFEYRHQLAKLGRPVDRGEWWMTPQTVNAVNLPLQNALNFPAAILEAPFFDPHADAAANYGAIGAVIGHEISHSFDNLGAEFDDQGRLANWWTPEDLAHFKVAGQRLVAQFDAYEALPGLHVNGQQTLGENIADVSGLTAAYITYHKSLGGKPAPVIDGLSGDQRFFLAYAQAWRSKMRDAALRQRVTTDVHAPPQFRAQTVRNLDAWYAAFGVQPGEKLYLAPQDRVRIW</sequence>
<dbReference type="OrthoDB" id="9775677at2"/>
<dbReference type="STRING" id="1475481.GCA_000953855_00585"/>
<evidence type="ECO:0000259" key="8">
    <source>
        <dbReference type="Pfam" id="PF01431"/>
    </source>
</evidence>
<dbReference type="Proteomes" id="UP000253740">
    <property type="component" value="Unassembled WGS sequence"/>
</dbReference>
<dbReference type="InterPro" id="IPR018497">
    <property type="entry name" value="Peptidase_M13_C"/>
</dbReference>
<organism evidence="11">
    <name type="scientific">Mizugakiibacter sediminis</name>
    <dbReference type="NCBI Taxonomy" id="1475481"/>
    <lineage>
        <taxon>Bacteria</taxon>
        <taxon>Pseudomonadati</taxon>
        <taxon>Pseudomonadota</taxon>
        <taxon>Gammaproteobacteria</taxon>
        <taxon>Lysobacterales</taxon>
        <taxon>Rhodanobacteraceae</taxon>
        <taxon>Mizugakiibacter</taxon>
    </lineage>
</organism>
<keyword evidence="2" id="KW-0645">Protease</keyword>
<dbReference type="InterPro" id="IPR008753">
    <property type="entry name" value="Peptidase_M13_N"/>
</dbReference>
<dbReference type="Gene3D" id="1.10.1380.10">
    <property type="entry name" value="Neutral endopeptidase , domain2"/>
    <property type="match status" value="1"/>
</dbReference>
<feature type="domain" description="Peptidase M13 N-terminal" evidence="9">
    <location>
        <begin position="49"/>
        <end position="436"/>
    </location>
</feature>
<dbReference type="InterPro" id="IPR042089">
    <property type="entry name" value="Peptidase_M13_dom_2"/>
</dbReference>
<keyword evidence="7" id="KW-0732">Signal</keyword>
<evidence type="ECO:0000313" key="11">
    <source>
        <dbReference type="EMBL" id="GAP65289.1"/>
    </source>
</evidence>
<protein>
    <submittedName>
        <fullName evidence="10">Peptidase M13</fullName>
    </submittedName>
    <submittedName>
        <fullName evidence="11">Putative metalloendopeptidase</fullName>
    </submittedName>
</protein>
<dbReference type="GO" id="GO:0005886">
    <property type="term" value="C:plasma membrane"/>
    <property type="evidence" value="ECO:0007669"/>
    <property type="project" value="TreeGrafter"/>
</dbReference>
<evidence type="ECO:0000256" key="5">
    <source>
        <dbReference type="ARBA" id="ARBA00022833"/>
    </source>
</evidence>
<gene>
    <name evidence="10" type="ORF">MBSD_1715</name>
    <name evidence="11" type="ORF">MBSD_n0578</name>
</gene>
<dbReference type="PRINTS" id="PR00786">
    <property type="entry name" value="NEPRILYSIN"/>
</dbReference>
<reference evidence="10" key="1">
    <citation type="submission" date="2015-03" db="EMBL/GenBank/DDBJ databases">
        <title>Draft genome sequence of Mizugakiibacter sediminis skMP5.</title>
        <authorList>
            <person name="Watanabe T."/>
            <person name="Kojima H."/>
            <person name="Fukui M."/>
        </authorList>
    </citation>
    <scope>NUCLEOTIDE SEQUENCE</scope>
    <source>
        <strain evidence="10">SkMP5</strain>
    </source>
</reference>
<accession>A0A0K8QKD4</accession>
<dbReference type="EMBL" id="DF970157">
    <property type="protein sequence ID" value="GAP65289.1"/>
    <property type="molecule type" value="Genomic_DNA"/>
</dbReference>
<dbReference type="InterPro" id="IPR024079">
    <property type="entry name" value="MetalloPept_cat_dom_sf"/>
</dbReference>
<dbReference type="InterPro" id="IPR000718">
    <property type="entry name" value="Peptidase_M13"/>
</dbReference>
<evidence type="ECO:0000313" key="12">
    <source>
        <dbReference type="Proteomes" id="UP000253740"/>
    </source>
</evidence>
<dbReference type="Gene3D" id="3.40.390.10">
    <property type="entry name" value="Collagenase (Catalytic Domain)"/>
    <property type="match status" value="1"/>
</dbReference>
<keyword evidence="5" id="KW-0862">Zinc</keyword>
<dbReference type="PANTHER" id="PTHR11733">
    <property type="entry name" value="ZINC METALLOPROTEASE FAMILY M13 NEPRILYSIN-RELATED"/>
    <property type="match status" value="1"/>
</dbReference>
<dbReference type="Pfam" id="PF01431">
    <property type="entry name" value="Peptidase_M13"/>
    <property type="match status" value="1"/>
</dbReference>
<dbReference type="PANTHER" id="PTHR11733:SF211">
    <property type="entry name" value="OLIGOPEPTIDASE LIPOPROTEIN M13 FAMILY"/>
    <property type="match status" value="1"/>
</dbReference>
<proteinExistence type="predicted"/>
<evidence type="ECO:0000256" key="1">
    <source>
        <dbReference type="ARBA" id="ARBA00001947"/>
    </source>
</evidence>
<dbReference type="SUPFAM" id="SSF55486">
    <property type="entry name" value="Metalloproteases ('zincins'), catalytic domain"/>
    <property type="match status" value="1"/>
</dbReference>
<evidence type="ECO:0000256" key="4">
    <source>
        <dbReference type="ARBA" id="ARBA00022801"/>
    </source>
</evidence>
<dbReference type="RefSeq" id="WP_062534929.1">
    <property type="nucleotide sequence ID" value="NZ_DF970157.1"/>
</dbReference>
<feature type="signal peptide" evidence="7">
    <location>
        <begin position="1"/>
        <end position="20"/>
    </location>
</feature>
<dbReference type="AlphaFoldDB" id="A0A0K8QKD4"/>
<feature type="chain" id="PRO_5007415051" evidence="7">
    <location>
        <begin position="21"/>
        <end position="691"/>
    </location>
</feature>
<keyword evidence="4" id="KW-0378">Hydrolase</keyword>
<dbReference type="Pfam" id="PF05649">
    <property type="entry name" value="Peptidase_M13_N"/>
    <property type="match status" value="1"/>
</dbReference>
<dbReference type="PROSITE" id="PS51885">
    <property type="entry name" value="NEPRILYSIN"/>
    <property type="match status" value="1"/>
</dbReference>
<name>A0A0K8QKD4_9GAMM</name>
<dbReference type="EMBL" id="DF952379">
    <property type="protein sequence ID" value="GAN45175.1"/>
    <property type="molecule type" value="Genomic_DNA"/>
</dbReference>
<dbReference type="CDD" id="cd08662">
    <property type="entry name" value="M13"/>
    <property type="match status" value="1"/>
</dbReference>
<evidence type="ECO:0000256" key="2">
    <source>
        <dbReference type="ARBA" id="ARBA00022670"/>
    </source>
</evidence>
<evidence type="ECO:0000313" key="10">
    <source>
        <dbReference type="EMBL" id="GAN45175.1"/>
    </source>
</evidence>
<keyword evidence="3" id="KW-0479">Metal-binding</keyword>